<dbReference type="PANTHER" id="PTHR33594:SF1">
    <property type="entry name" value="HD_PDEASE DOMAIN-CONTAINING PROTEIN"/>
    <property type="match status" value="1"/>
</dbReference>
<reference evidence="2 3" key="1">
    <citation type="submission" date="2014-08" db="EMBL/GenBank/DDBJ databases">
        <title>Genome sequence of Tetragenococcus muriaticus.</title>
        <authorList>
            <person name="Chuea-nongthon C."/>
            <person name="Rodtong S."/>
            <person name="Yongsawatdigul J."/>
            <person name="Steele J.L."/>
            <person name="Liu X.-y."/>
            <person name="Speers J."/>
            <person name="Glasner J.D."/>
            <person name="Neeno-Eckwall E.C."/>
        </authorList>
    </citation>
    <scope>NUCLEOTIDE SEQUENCE [LARGE SCALE GENOMIC DNA]</scope>
    <source>
        <strain evidence="2 3">PMC-11-5</strain>
    </source>
</reference>
<dbReference type="OrthoDB" id="9797344at2"/>
<dbReference type="PANTHER" id="PTHR33594">
    <property type="entry name" value="SUPERFAMILY HYDROLASE, PUTATIVE (AFU_ORTHOLOGUE AFUA_1G03035)-RELATED"/>
    <property type="match status" value="1"/>
</dbReference>
<comment type="caution">
    <text evidence="2">The sequence shown here is derived from an EMBL/GenBank/DDBJ whole genome shotgun (WGS) entry which is preliminary data.</text>
</comment>
<dbReference type="CDD" id="cd00077">
    <property type="entry name" value="HDc"/>
    <property type="match status" value="1"/>
</dbReference>
<protein>
    <submittedName>
        <fullName evidence="2">Metal-dependent phosphohydrolase</fullName>
        <ecNumber evidence="2">3.1.4.-</ecNumber>
    </submittedName>
</protein>
<dbReference type="PATRIC" id="fig|1302649.3.peg.1314"/>
<dbReference type="EC" id="3.1.4.-" evidence="2"/>
<dbReference type="SMART" id="SM00471">
    <property type="entry name" value="HDc"/>
    <property type="match status" value="1"/>
</dbReference>
<accession>A0A091C4F0</accession>
<gene>
    <name evidence="2" type="ORF">TMUPMC115_1310</name>
</gene>
<dbReference type="Gene3D" id="1.20.58.1910">
    <property type="match status" value="1"/>
</dbReference>
<dbReference type="InterPro" id="IPR006674">
    <property type="entry name" value="HD_domain"/>
</dbReference>
<organism evidence="2 3">
    <name type="scientific">Tetragenococcus muriaticus PMC-11-5</name>
    <dbReference type="NCBI Taxonomy" id="1302649"/>
    <lineage>
        <taxon>Bacteria</taxon>
        <taxon>Bacillati</taxon>
        <taxon>Bacillota</taxon>
        <taxon>Bacilli</taxon>
        <taxon>Lactobacillales</taxon>
        <taxon>Enterococcaceae</taxon>
        <taxon>Tetragenococcus</taxon>
    </lineage>
</organism>
<keyword evidence="2" id="KW-0378">Hydrolase</keyword>
<dbReference type="InterPro" id="IPR003607">
    <property type="entry name" value="HD/PDEase_dom"/>
</dbReference>
<dbReference type="Proteomes" id="UP000029380">
    <property type="component" value="Unassembled WGS sequence"/>
</dbReference>
<evidence type="ECO:0000313" key="2">
    <source>
        <dbReference type="EMBL" id="KFN91560.1"/>
    </source>
</evidence>
<dbReference type="AlphaFoldDB" id="A0A091C4F0"/>
<evidence type="ECO:0000259" key="1">
    <source>
        <dbReference type="SMART" id="SM00471"/>
    </source>
</evidence>
<proteinExistence type="predicted"/>
<dbReference type="EMBL" id="JPVU01000141">
    <property type="protein sequence ID" value="KFN91560.1"/>
    <property type="molecule type" value="Genomic_DNA"/>
</dbReference>
<dbReference type="SUPFAM" id="SSF109604">
    <property type="entry name" value="HD-domain/PDEase-like"/>
    <property type="match status" value="1"/>
</dbReference>
<dbReference type="RefSeq" id="WP_028789509.1">
    <property type="nucleotide sequence ID" value="NZ_JPVU01000141.1"/>
</dbReference>
<dbReference type="Pfam" id="PF01966">
    <property type="entry name" value="HD"/>
    <property type="match status" value="1"/>
</dbReference>
<evidence type="ECO:0000313" key="3">
    <source>
        <dbReference type="Proteomes" id="UP000029380"/>
    </source>
</evidence>
<sequence length="213" mass="24539">MEKIECIISYAQENLAKENTGHDFTHAERTARLAEKIITEDVLYVEKFIVIASAYLHDVIDDKVATFPAKAQQDLQYFLQEIGCSLQEIEAILEILQNMSFSSEKFFSTNPLSAEGKIVQDADRLDALGAGGILRAAYFSGAHGQVIYDKNKPPQNFHTKEEYRKSTTLINHFYEKLFLLPEMMNTEYGKKEGARQRAFMQEFLTQFYQEWQI</sequence>
<dbReference type="Gene3D" id="1.10.472.50">
    <property type="entry name" value="HD-domain/PDEase-like"/>
    <property type="match status" value="1"/>
</dbReference>
<name>A0A091C4F0_9ENTE</name>
<dbReference type="GO" id="GO:0016787">
    <property type="term" value="F:hydrolase activity"/>
    <property type="evidence" value="ECO:0007669"/>
    <property type="project" value="UniProtKB-KW"/>
</dbReference>
<feature type="domain" description="HD/PDEase" evidence="1">
    <location>
        <begin position="19"/>
        <end position="137"/>
    </location>
</feature>